<dbReference type="EMBL" id="ABOX02000014">
    <property type="protein sequence ID" value="EEF60701.1"/>
    <property type="molecule type" value="Genomic_DNA"/>
</dbReference>
<evidence type="ECO:0000313" key="3">
    <source>
        <dbReference type="Proteomes" id="UP000003688"/>
    </source>
</evidence>
<evidence type="ECO:0000313" key="2">
    <source>
        <dbReference type="EMBL" id="EEF60701.1"/>
    </source>
</evidence>
<gene>
    <name evidence="2" type="ORF">Cflav_PD3559</name>
</gene>
<reference evidence="2 3" key="1">
    <citation type="journal article" date="2011" name="J. Bacteriol.">
        <title>Genome sequence of 'Pedosphaera parvula' Ellin514, an aerobic Verrucomicrobial isolate from pasture soil.</title>
        <authorList>
            <person name="Kant R."/>
            <person name="van Passel M.W."/>
            <person name="Sangwan P."/>
            <person name="Palva A."/>
            <person name="Lucas S."/>
            <person name="Copeland A."/>
            <person name="Lapidus A."/>
            <person name="Glavina Del Rio T."/>
            <person name="Dalin E."/>
            <person name="Tice H."/>
            <person name="Bruce D."/>
            <person name="Goodwin L."/>
            <person name="Pitluck S."/>
            <person name="Chertkov O."/>
            <person name="Larimer F.W."/>
            <person name="Land M.L."/>
            <person name="Hauser L."/>
            <person name="Brettin T.S."/>
            <person name="Detter J.C."/>
            <person name="Han S."/>
            <person name="de Vos W.M."/>
            <person name="Janssen P.H."/>
            <person name="Smidt H."/>
        </authorList>
    </citation>
    <scope>NUCLEOTIDE SEQUENCE [LARGE SCALE GENOMIC DNA]</scope>
    <source>
        <strain evidence="2 3">Ellin514</strain>
    </source>
</reference>
<dbReference type="AlphaFoldDB" id="B9XH66"/>
<dbReference type="Proteomes" id="UP000003688">
    <property type="component" value="Unassembled WGS sequence"/>
</dbReference>
<dbReference type="OrthoDB" id="174027at2"/>
<name>B9XH66_PEDPL</name>
<dbReference type="Gene3D" id="2.60.120.380">
    <property type="match status" value="2"/>
</dbReference>
<evidence type="ECO:0000256" key="1">
    <source>
        <dbReference type="SAM" id="SignalP"/>
    </source>
</evidence>
<keyword evidence="3" id="KW-1185">Reference proteome</keyword>
<sequence precursor="true">MHVLTKSLIICLAALLALNTSAAAKAKAAREAKEAEKRMKVPPGQPEIFQLEPRGIQRGSSAEIKLIGTNLVDLTELKFSNPKLKGEFIRTAETTTNSAWIKVIAPADLPRNSYDLSVKNDKAESSKMKLYVDDLPQAYESTTNKSPVLKLPVSFWGILDPAGDADEVQFEANAGETIVFDVNAKSIGSKAGAALNLFNDKGVLLASNNGFDGGDPLLHFQIPARGRYHIRVTDEMATGSKEHFYRLSMGSFPEVVGCYPLSVPANQESEVELTGFNLPPSHKVRVKAGASGEVEVPVSPEQYRSRKSFKVLTGNEAESVETEPNDTPQQAMMIPAPGAVDGRIWNNSGQPDADIYKFAAKKGQHWIIETVAAQRGSPTDTKIEILHEDGKPVERLELQAVRNSAINFRAIDSNGAGMRLDNWTEMELNEYYYMQGDVSRLFRMPQGPDSDMLMYTANGKRRAYFDTTATSHALDEVGYIVEPHQPGEKLDNNGLPIFPVYYENDDDGERRIGTDSRLHFNPPADGTYLVRVTDTRGLSGDRFVYRLVLREAKPDFKVTLNGANPTILAGSGQAFSVSVDRIDGFEDEIRVDITNLPPGYIVSTPLVIEAGHNEAKGTLNVTLDAVQPNETNQPMTEVIATAMVDGQKITKEVNNFGKIKLGEKPKLWVMLEPAAGPGILHTNSEAIPKPFELTIAPGQSIPAWLKVIRNGHEDLITFTVENLPHGVIVDNIGLSGVLIPKGESERQIFLTAAKWVQDMDRLCYAVENQAGRQTSVPLLLHVRKKAAVTASK</sequence>
<protein>
    <recommendedName>
        <fullName evidence="4">Peptidase domain protein</fullName>
    </recommendedName>
</protein>
<dbReference type="STRING" id="320771.Cflav_PD3559"/>
<evidence type="ECO:0008006" key="4">
    <source>
        <dbReference type="Google" id="ProtNLM"/>
    </source>
</evidence>
<dbReference type="RefSeq" id="WP_007415162.1">
    <property type="nucleotide sequence ID" value="NZ_ABOX02000014.1"/>
</dbReference>
<feature type="signal peptide" evidence="1">
    <location>
        <begin position="1"/>
        <end position="22"/>
    </location>
</feature>
<feature type="chain" id="PRO_5002893000" description="Peptidase domain protein" evidence="1">
    <location>
        <begin position="23"/>
        <end position="792"/>
    </location>
</feature>
<comment type="caution">
    <text evidence="2">The sequence shown here is derived from an EMBL/GenBank/DDBJ whole genome shotgun (WGS) entry which is preliminary data.</text>
</comment>
<organism evidence="2 3">
    <name type="scientific">Pedosphaera parvula (strain Ellin514)</name>
    <dbReference type="NCBI Taxonomy" id="320771"/>
    <lineage>
        <taxon>Bacteria</taxon>
        <taxon>Pseudomonadati</taxon>
        <taxon>Verrucomicrobiota</taxon>
        <taxon>Pedosphaerae</taxon>
        <taxon>Pedosphaerales</taxon>
        <taxon>Pedosphaeraceae</taxon>
        <taxon>Pedosphaera</taxon>
    </lineage>
</organism>
<proteinExistence type="predicted"/>
<keyword evidence="1" id="KW-0732">Signal</keyword>
<accession>B9XH66</accession>